<dbReference type="Proteomes" id="UP000183376">
    <property type="component" value="Chromosome I"/>
</dbReference>
<dbReference type="Gene3D" id="1.10.10.60">
    <property type="entry name" value="Homeodomain-like"/>
    <property type="match status" value="1"/>
</dbReference>
<dbReference type="PANTHER" id="PTHR43130:SF3">
    <property type="entry name" value="HTH-TYPE TRANSCRIPTIONAL REGULATOR RV1931C"/>
    <property type="match status" value="1"/>
</dbReference>
<dbReference type="SUPFAM" id="SSF46689">
    <property type="entry name" value="Homeodomain-like"/>
    <property type="match status" value="2"/>
</dbReference>
<protein>
    <submittedName>
        <fullName evidence="4">Transcriptional regulator GlxA family, contains an amidase domain and an AraC-type DNA-binding HTH domain</fullName>
    </submittedName>
</protein>
<dbReference type="EMBL" id="LT629701">
    <property type="protein sequence ID" value="SDM88506.1"/>
    <property type="molecule type" value="Genomic_DNA"/>
</dbReference>
<keyword evidence="5" id="KW-1185">Reference proteome</keyword>
<dbReference type="Pfam" id="PF12833">
    <property type="entry name" value="HTH_18"/>
    <property type="match status" value="1"/>
</dbReference>
<name>A0A1G9WWE1_ALLAB</name>
<gene>
    <name evidence="4" type="ORF">SAMN04489726_3837</name>
</gene>
<reference evidence="4 5" key="1">
    <citation type="submission" date="2016-10" db="EMBL/GenBank/DDBJ databases">
        <authorList>
            <person name="de Groot N.N."/>
        </authorList>
    </citation>
    <scope>NUCLEOTIDE SEQUENCE [LARGE SCALE GENOMIC DNA]</scope>
    <source>
        <strain evidence="4 5">DSM 44149</strain>
    </source>
</reference>
<feature type="domain" description="HTH araC/xylS-type" evidence="3">
    <location>
        <begin position="229"/>
        <end position="327"/>
    </location>
</feature>
<dbReference type="Gene3D" id="3.40.50.880">
    <property type="match status" value="1"/>
</dbReference>
<dbReference type="AlphaFoldDB" id="A0A1G9WWE1"/>
<dbReference type="PANTHER" id="PTHR43130">
    <property type="entry name" value="ARAC-FAMILY TRANSCRIPTIONAL REGULATOR"/>
    <property type="match status" value="1"/>
</dbReference>
<evidence type="ECO:0000313" key="4">
    <source>
        <dbReference type="EMBL" id="SDM88506.1"/>
    </source>
</evidence>
<evidence type="ECO:0000256" key="1">
    <source>
        <dbReference type="ARBA" id="ARBA00023015"/>
    </source>
</evidence>
<keyword evidence="4" id="KW-0238">DNA-binding</keyword>
<dbReference type="GO" id="GO:0003700">
    <property type="term" value="F:DNA-binding transcription factor activity"/>
    <property type="evidence" value="ECO:0007669"/>
    <property type="project" value="InterPro"/>
</dbReference>
<accession>A0A1G9WWE1</accession>
<dbReference type="PROSITE" id="PS01124">
    <property type="entry name" value="HTH_ARAC_FAMILY_2"/>
    <property type="match status" value="1"/>
</dbReference>
<dbReference type="Pfam" id="PF01965">
    <property type="entry name" value="DJ-1_PfpI"/>
    <property type="match status" value="1"/>
</dbReference>
<dbReference type="InterPro" id="IPR052158">
    <property type="entry name" value="INH-QAR"/>
</dbReference>
<dbReference type="eggNOG" id="COG4977">
    <property type="taxonomic scope" value="Bacteria"/>
</dbReference>
<evidence type="ECO:0000259" key="3">
    <source>
        <dbReference type="PROSITE" id="PS01124"/>
    </source>
</evidence>
<dbReference type="InterPro" id="IPR029062">
    <property type="entry name" value="Class_I_gatase-like"/>
</dbReference>
<proteinExistence type="predicted"/>
<dbReference type="GO" id="GO:0043565">
    <property type="term" value="F:sequence-specific DNA binding"/>
    <property type="evidence" value="ECO:0007669"/>
    <property type="project" value="InterPro"/>
</dbReference>
<dbReference type="InterPro" id="IPR009057">
    <property type="entry name" value="Homeodomain-like_sf"/>
</dbReference>
<dbReference type="SMART" id="SM00342">
    <property type="entry name" value="HTH_ARAC"/>
    <property type="match status" value="1"/>
</dbReference>
<keyword evidence="1" id="KW-0805">Transcription regulation</keyword>
<evidence type="ECO:0000313" key="5">
    <source>
        <dbReference type="Proteomes" id="UP000183376"/>
    </source>
</evidence>
<organism evidence="4 5">
    <name type="scientific">Allokutzneria albata</name>
    <name type="common">Kibdelosporangium albatum</name>
    <dbReference type="NCBI Taxonomy" id="211114"/>
    <lineage>
        <taxon>Bacteria</taxon>
        <taxon>Bacillati</taxon>
        <taxon>Actinomycetota</taxon>
        <taxon>Actinomycetes</taxon>
        <taxon>Pseudonocardiales</taxon>
        <taxon>Pseudonocardiaceae</taxon>
        <taxon>Allokutzneria</taxon>
    </lineage>
</organism>
<dbReference type="SUPFAM" id="SSF52317">
    <property type="entry name" value="Class I glutamine amidotransferase-like"/>
    <property type="match status" value="1"/>
</dbReference>
<dbReference type="InterPro" id="IPR018060">
    <property type="entry name" value="HTH_AraC"/>
</dbReference>
<dbReference type="InterPro" id="IPR002818">
    <property type="entry name" value="DJ-1/PfpI"/>
</dbReference>
<keyword evidence="2" id="KW-0804">Transcription</keyword>
<sequence length="353" mass="37733">MARAEADRLDGVLGKIVVLVEDGVPLLDAAGVTEVFTVAARYGGPYQVRLASPGGRDVCTTAGVRLRVDLAIEEVDEVIDTLVVTGSVVRCPGREPSVRTEQAAQVRRIARRARRVVSVCTGALLLAASGLLDGRRATTHWSWCDRLASLHPKVVVQPDSIFEWDGPVATSAGVTAGIDLALALVERDMGPEAARRVARSLVVFLQRPGGQSQFSAGGQPQISCDTPLRKVLDAVALSPGEDHSVPAMAARAMLSVRHFTRLFSREMGISPAQYVEQTRVEAARGLLENGDDGVEDIARLCGFGTAETMRRAFIRVLGVPPVAYRGRFRTTGICADPLAGNRSAARAQVVQTY</sequence>
<evidence type="ECO:0000256" key="2">
    <source>
        <dbReference type="ARBA" id="ARBA00023163"/>
    </source>
</evidence>
<dbReference type="STRING" id="211114.SAMN04489726_3837"/>